<evidence type="ECO:0000313" key="3">
    <source>
        <dbReference type="Proteomes" id="UP001152797"/>
    </source>
</evidence>
<dbReference type="AlphaFoldDB" id="A0A9P1DDG7"/>
<reference evidence="2 3" key="2">
    <citation type="submission" date="2024-05" db="EMBL/GenBank/DDBJ databases">
        <authorList>
            <person name="Chen Y."/>
            <person name="Shah S."/>
            <person name="Dougan E. K."/>
            <person name="Thang M."/>
            <person name="Chan C."/>
        </authorList>
    </citation>
    <scope>NUCLEOTIDE SEQUENCE [LARGE SCALE GENOMIC DNA]</scope>
</reference>
<reference evidence="1" key="1">
    <citation type="submission" date="2022-10" db="EMBL/GenBank/DDBJ databases">
        <authorList>
            <person name="Chen Y."/>
            <person name="Dougan E. K."/>
            <person name="Chan C."/>
            <person name="Rhodes N."/>
            <person name="Thang M."/>
        </authorList>
    </citation>
    <scope>NUCLEOTIDE SEQUENCE</scope>
</reference>
<dbReference type="EMBL" id="CAMXCT030004099">
    <property type="protein sequence ID" value="CAL4794963.1"/>
    <property type="molecule type" value="Genomic_DNA"/>
</dbReference>
<gene>
    <name evidence="1" type="ORF">C1SCF055_LOCUS33189</name>
</gene>
<keyword evidence="3" id="KW-1185">Reference proteome</keyword>
<accession>A0A9P1DDG7</accession>
<evidence type="ECO:0000313" key="2">
    <source>
        <dbReference type="EMBL" id="CAL4794963.1"/>
    </source>
</evidence>
<sequence>MPKLYAMHRFFRMGLKQQRTCQTRETGTSGELALLLPSVTISQCCRSVSIVAPSGLRDGKNRAITGLYSGRLGGPHCTHRVKGLSLWWVTVGTKADAQPASPMVGV</sequence>
<comment type="caution">
    <text evidence="1">The sequence shown here is derived from an EMBL/GenBank/DDBJ whole genome shotgun (WGS) entry which is preliminary data.</text>
</comment>
<proteinExistence type="predicted"/>
<protein>
    <submittedName>
        <fullName evidence="1">Uncharacterized protein</fullName>
    </submittedName>
</protein>
<evidence type="ECO:0000313" key="1">
    <source>
        <dbReference type="EMBL" id="CAI4007651.1"/>
    </source>
</evidence>
<organism evidence="1">
    <name type="scientific">Cladocopium goreaui</name>
    <dbReference type="NCBI Taxonomy" id="2562237"/>
    <lineage>
        <taxon>Eukaryota</taxon>
        <taxon>Sar</taxon>
        <taxon>Alveolata</taxon>
        <taxon>Dinophyceae</taxon>
        <taxon>Suessiales</taxon>
        <taxon>Symbiodiniaceae</taxon>
        <taxon>Cladocopium</taxon>
    </lineage>
</organism>
<name>A0A9P1DDG7_9DINO</name>
<dbReference type="EMBL" id="CAMXCT020004099">
    <property type="protein sequence ID" value="CAL1161026.1"/>
    <property type="molecule type" value="Genomic_DNA"/>
</dbReference>
<dbReference type="Proteomes" id="UP001152797">
    <property type="component" value="Unassembled WGS sequence"/>
</dbReference>
<dbReference type="EMBL" id="CAMXCT010004099">
    <property type="protein sequence ID" value="CAI4007651.1"/>
    <property type="molecule type" value="Genomic_DNA"/>
</dbReference>